<proteinExistence type="predicted"/>
<reference evidence="5" key="1">
    <citation type="submission" date="2017-01" db="EMBL/GenBank/DDBJ databases">
        <authorList>
            <person name="Brunel B."/>
        </authorList>
    </citation>
    <scope>NUCLEOTIDE SEQUENCE [LARGE SCALE GENOMIC DNA]</scope>
</reference>
<dbReference type="Gene3D" id="3.40.630.30">
    <property type="match status" value="1"/>
</dbReference>
<accession>A0A1R3VC19</accession>
<gene>
    <name evidence="4" type="ORF">BQ8794_40020</name>
</gene>
<dbReference type="Pfam" id="PF00583">
    <property type="entry name" value="Acetyltransf_1"/>
    <property type="match status" value="1"/>
</dbReference>
<dbReference type="CDD" id="cd04301">
    <property type="entry name" value="NAT_SF"/>
    <property type="match status" value="1"/>
</dbReference>
<organism evidence="4 5">
    <name type="scientific">Mesorhizobium prunaredense</name>
    <dbReference type="NCBI Taxonomy" id="1631249"/>
    <lineage>
        <taxon>Bacteria</taxon>
        <taxon>Pseudomonadati</taxon>
        <taxon>Pseudomonadota</taxon>
        <taxon>Alphaproteobacteria</taxon>
        <taxon>Hyphomicrobiales</taxon>
        <taxon>Phyllobacteriaceae</taxon>
        <taxon>Mesorhizobium</taxon>
    </lineage>
</organism>
<dbReference type="GO" id="GO:0008080">
    <property type="term" value="F:N-acetyltransferase activity"/>
    <property type="evidence" value="ECO:0007669"/>
    <property type="project" value="TreeGrafter"/>
</dbReference>
<protein>
    <submittedName>
        <fullName evidence="4">GCN5 family N-acetyltransferase</fullName>
    </submittedName>
</protein>
<evidence type="ECO:0000313" key="4">
    <source>
        <dbReference type="EMBL" id="SIT57421.1"/>
    </source>
</evidence>
<evidence type="ECO:0000256" key="2">
    <source>
        <dbReference type="ARBA" id="ARBA00023315"/>
    </source>
</evidence>
<name>A0A1R3VC19_9HYPH</name>
<dbReference type="STRING" id="1631249.BQ8794_40020"/>
<evidence type="ECO:0000256" key="1">
    <source>
        <dbReference type="ARBA" id="ARBA00022679"/>
    </source>
</evidence>
<dbReference type="EMBL" id="FTPD01000034">
    <property type="protein sequence ID" value="SIT57421.1"/>
    <property type="molecule type" value="Genomic_DNA"/>
</dbReference>
<keyword evidence="1 4" id="KW-0808">Transferase</keyword>
<dbReference type="SUPFAM" id="SSF55729">
    <property type="entry name" value="Acyl-CoA N-acyltransferases (Nat)"/>
    <property type="match status" value="1"/>
</dbReference>
<dbReference type="PROSITE" id="PS51186">
    <property type="entry name" value="GNAT"/>
    <property type="match status" value="1"/>
</dbReference>
<dbReference type="InterPro" id="IPR051016">
    <property type="entry name" value="Diverse_Substrate_AcTransf"/>
</dbReference>
<feature type="domain" description="N-acetyltransferase" evidence="3">
    <location>
        <begin position="34"/>
        <end position="181"/>
    </location>
</feature>
<dbReference type="InterPro" id="IPR016181">
    <property type="entry name" value="Acyl_CoA_acyltransferase"/>
</dbReference>
<evidence type="ECO:0000313" key="5">
    <source>
        <dbReference type="Proteomes" id="UP000188388"/>
    </source>
</evidence>
<evidence type="ECO:0000259" key="3">
    <source>
        <dbReference type="PROSITE" id="PS51186"/>
    </source>
</evidence>
<dbReference type="Proteomes" id="UP000188388">
    <property type="component" value="Unassembled WGS sequence"/>
</dbReference>
<dbReference type="InterPro" id="IPR000182">
    <property type="entry name" value="GNAT_dom"/>
</dbReference>
<dbReference type="PANTHER" id="PTHR10545:SF42">
    <property type="entry name" value="ACETYLTRANSFERASE"/>
    <property type="match status" value="1"/>
</dbReference>
<keyword evidence="2" id="KW-0012">Acyltransferase</keyword>
<dbReference type="AlphaFoldDB" id="A0A1R3VC19"/>
<sequence>MRRTALSRCWTVAAGRAPGQPGPEASEGNEMTEITVRPLAQSDHADWQRLWTAYLTFYETKLPEEVYAVTWKRLFTAGEFGEFEPKGFIATLDGKAVGLTHYLYHRSCWSEKNNCYLQDLFADPDVRGKGVGAALIEAVKQEAGKIGVKNVYWMTHETNTTARKLYDHVARRTGFIEYDLL</sequence>
<dbReference type="PANTHER" id="PTHR10545">
    <property type="entry name" value="DIAMINE N-ACETYLTRANSFERASE"/>
    <property type="match status" value="1"/>
</dbReference>
<keyword evidence="5" id="KW-1185">Reference proteome</keyword>